<keyword evidence="3" id="KW-0862">Zinc</keyword>
<keyword evidence="7" id="KW-1185">Reference proteome</keyword>
<dbReference type="SUPFAM" id="SSF144232">
    <property type="entry name" value="HIT/MYND zinc finger-like"/>
    <property type="match status" value="1"/>
</dbReference>
<keyword evidence="2 4" id="KW-0863">Zinc-finger</keyword>
<comment type="caution">
    <text evidence="6">The sequence shown here is derived from an EMBL/GenBank/DDBJ whole genome shotgun (WGS) entry which is preliminary data.</text>
</comment>
<evidence type="ECO:0000256" key="4">
    <source>
        <dbReference type="PROSITE-ProRule" id="PRU00134"/>
    </source>
</evidence>
<evidence type="ECO:0000256" key="3">
    <source>
        <dbReference type="ARBA" id="ARBA00022833"/>
    </source>
</evidence>
<dbReference type="PROSITE" id="PS50865">
    <property type="entry name" value="ZF_MYND_2"/>
    <property type="match status" value="1"/>
</dbReference>
<evidence type="ECO:0000313" key="7">
    <source>
        <dbReference type="Proteomes" id="UP000188533"/>
    </source>
</evidence>
<gene>
    <name evidence="6" type="ORF">LENED_004476</name>
</gene>
<sequence>MSSDPSNFTIMSDKELEAAYTEIIQKYSQGEFKGRKYSRKNMYSDMQTVFREDGSAVKRYETCTLCMKEPERNQRFMKCSGCVDENGDGTPYCSKECQRLHWPDHKLRCKSTQERRKTLQQLKEVDQMREMFQKALGLEGSALPEFAPSIASRGPEIQRWTEMFAWTWIRAAHRALSHNYGSKQFDYEDTALLIRCKSRPKSETAGNPALFADVESAEFVSFSGLPRPKWDGIFNSMKVMASKRKRAEQISRASLGNSHRGVLWMIFLFDNAVPLLDVHSVSISPSQIFEKKLDHSDWIEELQKFAHNGWIMRRTSDRNDANSAVGTLSKRGTTWHWTKLSASECQKHQLAKEYRSVFQGDYLKRR</sequence>
<proteinExistence type="predicted"/>
<dbReference type="Pfam" id="PF01753">
    <property type="entry name" value="zf-MYND"/>
    <property type="match status" value="1"/>
</dbReference>
<keyword evidence="1" id="KW-0479">Metal-binding</keyword>
<protein>
    <submittedName>
        <fullName evidence="6">MYND partial</fullName>
    </submittedName>
</protein>
<evidence type="ECO:0000256" key="1">
    <source>
        <dbReference type="ARBA" id="ARBA00022723"/>
    </source>
</evidence>
<dbReference type="AlphaFoldDB" id="A0A1Q3E6S2"/>
<dbReference type="Proteomes" id="UP000188533">
    <property type="component" value="Unassembled WGS sequence"/>
</dbReference>
<dbReference type="InterPro" id="IPR002893">
    <property type="entry name" value="Znf_MYND"/>
</dbReference>
<feature type="domain" description="MYND-type" evidence="5">
    <location>
        <begin position="63"/>
        <end position="109"/>
    </location>
</feature>
<reference evidence="6 7" key="1">
    <citation type="submission" date="2016-08" db="EMBL/GenBank/DDBJ databases">
        <authorList>
            <consortium name="Lentinula edodes genome sequencing consortium"/>
            <person name="Sakamoto Y."/>
            <person name="Nakade K."/>
            <person name="Sato S."/>
            <person name="Yoshida Y."/>
            <person name="Miyazaki K."/>
            <person name="Natsume S."/>
            <person name="Konno N."/>
        </authorList>
    </citation>
    <scope>NUCLEOTIDE SEQUENCE [LARGE SCALE GENOMIC DNA]</scope>
    <source>
        <strain evidence="6 7">NBRC 111202</strain>
    </source>
</reference>
<dbReference type="EMBL" id="BDGU01000116">
    <property type="protein sequence ID" value="GAW02804.1"/>
    <property type="molecule type" value="Genomic_DNA"/>
</dbReference>
<evidence type="ECO:0000259" key="5">
    <source>
        <dbReference type="PROSITE" id="PS50865"/>
    </source>
</evidence>
<dbReference type="Gene3D" id="6.10.140.2220">
    <property type="match status" value="1"/>
</dbReference>
<name>A0A1Q3E6S2_LENED</name>
<accession>A0A1Q3E6S2</accession>
<evidence type="ECO:0000256" key="2">
    <source>
        <dbReference type="ARBA" id="ARBA00022771"/>
    </source>
</evidence>
<organism evidence="6 7">
    <name type="scientific">Lentinula edodes</name>
    <name type="common">Shiitake mushroom</name>
    <name type="synonym">Lentinus edodes</name>
    <dbReference type="NCBI Taxonomy" id="5353"/>
    <lineage>
        <taxon>Eukaryota</taxon>
        <taxon>Fungi</taxon>
        <taxon>Dikarya</taxon>
        <taxon>Basidiomycota</taxon>
        <taxon>Agaricomycotina</taxon>
        <taxon>Agaricomycetes</taxon>
        <taxon>Agaricomycetidae</taxon>
        <taxon>Agaricales</taxon>
        <taxon>Marasmiineae</taxon>
        <taxon>Omphalotaceae</taxon>
        <taxon>Lentinula</taxon>
    </lineage>
</organism>
<reference evidence="6 7" key="2">
    <citation type="submission" date="2017-02" db="EMBL/GenBank/DDBJ databases">
        <title>A genome survey and senescence transcriptome analysis in Lentinula edodes.</title>
        <authorList>
            <person name="Sakamoto Y."/>
            <person name="Nakade K."/>
            <person name="Sato S."/>
            <person name="Yoshida Y."/>
            <person name="Miyazaki K."/>
            <person name="Natsume S."/>
            <person name="Konno N."/>
        </authorList>
    </citation>
    <scope>NUCLEOTIDE SEQUENCE [LARGE SCALE GENOMIC DNA]</scope>
    <source>
        <strain evidence="6 7">NBRC 111202</strain>
    </source>
</reference>
<dbReference type="GO" id="GO:0008270">
    <property type="term" value="F:zinc ion binding"/>
    <property type="evidence" value="ECO:0007669"/>
    <property type="project" value="UniProtKB-KW"/>
</dbReference>
<evidence type="ECO:0000313" key="6">
    <source>
        <dbReference type="EMBL" id="GAW02804.1"/>
    </source>
</evidence>